<dbReference type="Proteomes" id="UP000053097">
    <property type="component" value="Unassembled WGS sequence"/>
</dbReference>
<dbReference type="EMBL" id="KK107453">
    <property type="protein sequence ID" value="EZA50612.1"/>
    <property type="molecule type" value="Genomic_DNA"/>
</dbReference>
<protein>
    <submittedName>
        <fullName evidence="1">Uncharacterized protein</fullName>
    </submittedName>
</protein>
<organism evidence="1 2">
    <name type="scientific">Ooceraea biroi</name>
    <name type="common">Clonal raider ant</name>
    <name type="synonym">Cerapachys biroi</name>
    <dbReference type="NCBI Taxonomy" id="2015173"/>
    <lineage>
        <taxon>Eukaryota</taxon>
        <taxon>Metazoa</taxon>
        <taxon>Ecdysozoa</taxon>
        <taxon>Arthropoda</taxon>
        <taxon>Hexapoda</taxon>
        <taxon>Insecta</taxon>
        <taxon>Pterygota</taxon>
        <taxon>Neoptera</taxon>
        <taxon>Endopterygota</taxon>
        <taxon>Hymenoptera</taxon>
        <taxon>Apocrita</taxon>
        <taxon>Aculeata</taxon>
        <taxon>Formicoidea</taxon>
        <taxon>Formicidae</taxon>
        <taxon>Dorylinae</taxon>
        <taxon>Ooceraea</taxon>
    </lineage>
</organism>
<evidence type="ECO:0000313" key="1">
    <source>
        <dbReference type="EMBL" id="EZA50612.1"/>
    </source>
</evidence>
<dbReference type="AlphaFoldDB" id="A0A026W3I6"/>
<accession>A0A026W3I6</accession>
<evidence type="ECO:0000313" key="2">
    <source>
        <dbReference type="Proteomes" id="UP000053097"/>
    </source>
</evidence>
<feature type="non-terminal residue" evidence="1">
    <location>
        <position position="1"/>
    </location>
</feature>
<sequence length="28" mass="3133">QNNMCGVRECPLIRVAGWALFGRVFTGH</sequence>
<gene>
    <name evidence="1" type="ORF">X777_10963</name>
</gene>
<reference evidence="1 2" key="1">
    <citation type="journal article" date="2014" name="Curr. Biol.">
        <title>The genome of the clonal raider ant Cerapachys biroi.</title>
        <authorList>
            <person name="Oxley P.R."/>
            <person name="Ji L."/>
            <person name="Fetter-Pruneda I."/>
            <person name="McKenzie S.K."/>
            <person name="Li C."/>
            <person name="Hu H."/>
            <person name="Zhang G."/>
            <person name="Kronauer D.J."/>
        </authorList>
    </citation>
    <scope>NUCLEOTIDE SEQUENCE [LARGE SCALE GENOMIC DNA]</scope>
</reference>
<keyword evidence="2" id="KW-1185">Reference proteome</keyword>
<name>A0A026W3I6_OOCBI</name>
<proteinExistence type="predicted"/>